<dbReference type="InterPro" id="IPR027417">
    <property type="entry name" value="P-loop_NTPase"/>
</dbReference>
<dbReference type="PROSITE" id="PS51193">
    <property type="entry name" value="HELICASE_ATP_BIND_2"/>
    <property type="match status" value="1"/>
</dbReference>
<dbReference type="GO" id="GO:0005524">
    <property type="term" value="F:ATP binding"/>
    <property type="evidence" value="ECO:0007669"/>
    <property type="project" value="UniProtKB-KW"/>
</dbReference>
<dbReference type="Pfam" id="PF00270">
    <property type="entry name" value="DEAD"/>
    <property type="match status" value="1"/>
</dbReference>
<dbReference type="InterPro" id="IPR045028">
    <property type="entry name" value="DinG/Rad3-like"/>
</dbReference>
<dbReference type="FunFam" id="3.40.50.300:FF:000466">
    <property type="entry name" value="ATP-dependent DNA helicase"/>
    <property type="match status" value="1"/>
</dbReference>
<dbReference type="GO" id="GO:0006281">
    <property type="term" value="P:DNA repair"/>
    <property type="evidence" value="ECO:0007669"/>
    <property type="project" value="TreeGrafter"/>
</dbReference>
<dbReference type="GO" id="GO:0003678">
    <property type="term" value="F:DNA helicase activity"/>
    <property type="evidence" value="ECO:0007669"/>
    <property type="project" value="TreeGrafter"/>
</dbReference>
<feature type="domain" description="Helicase ATP-binding" evidence="5">
    <location>
        <begin position="12"/>
        <end position="296"/>
    </location>
</feature>
<evidence type="ECO:0000256" key="2">
    <source>
        <dbReference type="ARBA" id="ARBA00022801"/>
    </source>
</evidence>
<dbReference type="EMBL" id="QGTJ01000012">
    <property type="protein sequence ID" value="PWV59073.1"/>
    <property type="molecule type" value="Genomic_DNA"/>
</dbReference>
<reference evidence="6 7" key="1">
    <citation type="submission" date="2018-05" db="EMBL/GenBank/DDBJ databases">
        <title>Genomic Encyclopedia of Type Strains, Phase IV (KMG-IV): sequencing the most valuable type-strain genomes for metagenomic binning, comparative biology and taxonomic classification.</title>
        <authorList>
            <person name="Goeker M."/>
        </authorList>
    </citation>
    <scope>NUCLEOTIDE SEQUENCE [LARGE SCALE GENOMIC DNA]</scope>
    <source>
        <strain evidence="6 7">DSM 23606</strain>
    </source>
</reference>
<dbReference type="PANTHER" id="PTHR11472:SF34">
    <property type="entry name" value="REGULATOR OF TELOMERE ELONGATION HELICASE 1"/>
    <property type="match status" value="1"/>
</dbReference>
<organism evidence="6 7">
    <name type="scientific">Plasticicumulans acidivorans</name>
    <dbReference type="NCBI Taxonomy" id="886464"/>
    <lineage>
        <taxon>Bacteria</taxon>
        <taxon>Pseudomonadati</taxon>
        <taxon>Pseudomonadota</taxon>
        <taxon>Gammaproteobacteria</taxon>
        <taxon>Candidatus Competibacteraceae</taxon>
        <taxon>Plasticicumulans</taxon>
    </lineage>
</organism>
<dbReference type="PANTHER" id="PTHR11472">
    <property type="entry name" value="DNA REPAIR DEAD HELICASE RAD3/XP-D SUBFAMILY MEMBER"/>
    <property type="match status" value="1"/>
</dbReference>
<dbReference type="OrthoDB" id="9805194at2"/>
<dbReference type="AlphaFoldDB" id="A0A317MRP2"/>
<protein>
    <submittedName>
        <fullName evidence="6">ATP-dependent DNA helicase DinG</fullName>
    </submittedName>
</protein>
<dbReference type="Pfam" id="PF13307">
    <property type="entry name" value="Helicase_C_2"/>
    <property type="match status" value="1"/>
</dbReference>
<keyword evidence="6" id="KW-0347">Helicase</keyword>
<dbReference type="GO" id="GO:0016818">
    <property type="term" value="F:hydrolase activity, acting on acid anhydrides, in phosphorus-containing anhydrides"/>
    <property type="evidence" value="ECO:0007669"/>
    <property type="project" value="InterPro"/>
</dbReference>
<dbReference type="InterPro" id="IPR011545">
    <property type="entry name" value="DEAD/DEAH_box_helicase_dom"/>
</dbReference>
<evidence type="ECO:0000259" key="5">
    <source>
        <dbReference type="PROSITE" id="PS51193"/>
    </source>
</evidence>
<accession>A0A317MRP2</accession>
<evidence type="ECO:0000256" key="3">
    <source>
        <dbReference type="ARBA" id="ARBA00022840"/>
    </source>
</evidence>
<evidence type="ECO:0000313" key="6">
    <source>
        <dbReference type="EMBL" id="PWV59073.1"/>
    </source>
</evidence>
<dbReference type="SUPFAM" id="SSF52540">
    <property type="entry name" value="P-loop containing nucleoside triphosphate hydrolases"/>
    <property type="match status" value="2"/>
</dbReference>
<dbReference type="InterPro" id="IPR014013">
    <property type="entry name" value="Helic_SF1/SF2_ATP-bd_DinG/Rad3"/>
</dbReference>
<keyword evidence="2" id="KW-0378">Hydrolase</keyword>
<name>A0A317MRP2_9GAMM</name>
<dbReference type="SMART" id="SM00491">
    <property type="entry name" value="HELICc2"/>
    <property type="match status" value="1"/>
</dbReference>
<sequence>MEISEFFASDGPLARHIPGYAPRAQQQSMAEAVERAIADSGTLIVEAGTGTGKTFAYLLPALSSGCRVIVSTGTRALQDQLFHKDLPVVRAALGIAVKVALLKGRANYLCLWRMAAAEAGGRFRSRELAAAFVRIRQWAAFTRSGDIAEVEDVAEDSPLWPQVTSTADNCLGSECPQFQDCFVVRARREAQEAELLVINHHLFFADMAIKEEGFAELLPGADAVVFDEAHQLPEVASTFFGLSLSSRQLSELARDTMVEQGRDARDFPDLAERAASFEERVVRLRQAFGEESRRAPWHEVAELPELTEAVAAVAGAFATLIAALQEAAPRGKGLENCHARALELCQRFTQLTQPPEADTVHWFETHARSVTLSQTPLDIAPTFRGRMNLYRSAWIFTSATLAVGEGFGHFSQRLGLPADSEKLKLDSPFDYRRHAVLYHPPDLPDPASAGYTAALVEAILPVLDASRGRAFLLFTSYRALNEAAALLRDRCTHPLLLQGSLPKAALLARFRQLGNAVLLGTSSFWEGVDVRGEALSCVVIDKLPFSSPGDPVLSARIEAMKRAGGNPFIEYQIPHAVITLKQGVGRLIRDVDDRGVLVLADPRLLSKPYGKLFLDSLPPMTRTRQSERVRRFFAWVDAVPVPPAG</sequence>
<evidence type="ECO:0000313" key="7">
    <source>
        <dbReference type="Proteomes" id="UP000246569"/>
    </source>
</evidence>
<evidence type="ECO:0000256" key="4">
    <source>
        <dbReference type="ARBA" id="ARBA00038058"/>
    </source>
</evidence>
<gene>
    <name evidence="6" type="ORF">C7443_11271</name>
</gene>
<proteinExistence type="inferred from homology"/>
<keyword evidence="1" id="KW-0547">Nucleotide-binding</keyword>
<dbReference type="Proteomes" id="UP000246569">
    <property type="component" value="Unassembled WGS sequence"/>
</dbReference>
<comment type="similarity">
    <text evidence="4">Belongs to the helicase family. DinG subfamily.</text>
</comment>
<dbReference type="InterPro" id="IPR006555">
    <property type="entry name" value="ATP-dep_Helicase_C"/>
</dbReference>
<dbReference type="Gene3D" id="3.40.50.300">
    <property type="entry name" value="P-loop containing nucleotide triphosphate hydrolases"/>
    <property type="match status" value="2"/>
</dbReference>
<comment type="caution">
    <text evidence="6">The sequence shown here is derived from an EMBL/GenBank/DDBJ whole genome shotgun (WGS) entry which is preliminary data.</text>
</comment>
<keyword evidence="7" id="KW-1185">Reference proteome</keyword>
<dbReference type="RefSeq" id="WP_110019882.1">
    <property type="nucleotide sequence ID" value="NZ_QGTJ01000012.1"/>
</dbReference>
<evidence type="ECO:0000256" key="1">
    <source>
        <dbReference type="ARBA" id="ARBA00022741"/>
    </source>
</evidence>
<keyword evidence="3" id="KW-0067">ATP-binding</keyword>
<dbReference type="GO" id="GO:0003676">
    <property type="term" value="F:nucleic acid binding"/>
    <property type="evidence" value="ECO:0007669"/>
    <property type="project" value="InterPro"/>
</dbReference>